<dbReference type="Gene3D" id="3.40.50.1820">
    <property type="entry name" value="alpha/beta hydrolase"/>
    <property type="match status" value="1"/>
</dbReference>
<organism evidence="2 3">
    <name type="scientific">Dokdonella koreensis DS-123</name>
    <dbReference type="NCBI Taxonomy" id="1300342"/>
    <lineage>
        <taxon>Bacteria</taxon>
        <taxon>Pseudomonadati</taxon>
        <taxon>Pseudomonadota</taxon>
        <taxon>Gammaproteobacteria</taxon>
        <taxon>Lysobacterales</taxon>
        <taxon>Rhodanobacteraceae</taxon>
        <taxon>Dokdonella</taxon>
    </lineage>
</organism>
<reference evidence="2 3" key="1">
    <citation type="submission" date="2016-04" db="EMBL/GenBank/DDBJ databases">
        <title>Complete genome sequence of Dokdonella koreensis DS-123T.</title>
        <authorList>
            <person name="Kim J.F."/>
            <person name="Lee H."/>
            <person name="Kwak M.-J."/>
        </authorList>
    </citation>
    <scope>NUCLEOTIDE SEQUENCE [LARGE SCALE GENOMIC DNA]</scope>
    <source>
        <strain evidence="2 3">DS-123</strain>
    </source>
</reference>
<dbReference type="OrthoDB" id="9800435at2"/>
<dbReference type="AlphaFoldDB" id="A0A167G6N2"/>
<sequence>MSTSPAPAPASFPDAASDLLLPGPVGPIELACALPEPDVARAGTAVICHPHPLQGGTMHNKVVTILERALRELGLATVRFNFRGVGASAGTFDEGNGESDDLAAIVDWVRRVRPSDAVWLAGFSFGSYVALRNARRLDAAALVTVAPPVGRWDFDPIELPACPWLVVQGEEDEVVDPAAVFAWIETLKQPPHLVRMPETGHFFHRRLMDLRGLLKNALQPHLPPPA</sequence>
<protein>
    <submittedName>
        <fullName evidence="2">Alpha/beta family hydrolase</fullName>
    </submittedName>
</protein>
<evidence type="ECO:0000313" key="2">
    <source>
        <dbReference type="EMBL" id="ANB16212.1"/>
    </source>
</evidence>
<dbReference type="InterPro" id="IPR029058">
    <property type="entry name" value="AB_hydrolase_fold"/>
</dbReference>
<dbReference type="PATRIC" id="fig|1300342.3.peg.169"/>
<dbReference type="EMBL" id="CP015249">
    <property type="protein sequence ID" value="ANB16212.1"/>
    <property type="molecule type" value="Genomic_DNA"/>
</dbReference>
<evidence type="ECO:0000313" key="3">
    <source>
        <dbReference type="Proteomes" id="UP000076830"/>
    </source>
</evidence>
<gene>
    <name evidence="2" type="ORF">I596_172</name>
</gene>
<name>A0A167G6N2_9GAMM</name>
<dbReference type="SUPFAM" id="SSF53474">
    <property type="entry name" value="alpha/beta-Hydrolases"/>
    <property type="match status" value="1"/>
</dbReference>
<dbReference type="PANTHER" id="PTHR42103">
    <property type="entry name" value="ALPHA/BETA-HYDROLASES SUPERFAMILY PROTEIN"/>
    <property type="match status" value="1"/>
</dbReference>
<dbReference type="STRING" id="1300342.I596_172"/>
<dbReference type="GO" id="GO:0016787">
    <property type="term" value="F:hydrolase activity"/>
    <property type="evidence" value="ECO:0007669"/>
    <property type="project" value="UniProtKB-KW"/>
</dbReference>
<accession>A0A167G6N2</accession>
<dbReference type="KEGG" id="dko:I596_172"/>
<dbReference type="PANTHER" id="PTHR42103:SF2">
    <property type="entry name" value="AB HYDROLASE-1 DOMAIN-CONTAINING PROTEIN"/>
    <property type="match status" value="1"/>
</dbReference>
<proteinExistence type="predicted"/>
<keyword evidence="2" id="KW-0378">Hydrolase</keyword>
<dbReference type="Pfam" id="PF20408">
    <property type="entry name" value="Abhydrolase_11"/>
    <property type="match status" value="1"/>
</dbReference>
<evidence type="ECO:0000259" key="1">
    <source>
        <dbReference type="Pfam" id="PF20408"/>
    </source>
</evidence>
<dbReference type="Proteomes" id="UP000076830">
    <property type="component" value="Chromosome"/>
</dbReference>
<dbReference type="RefSeq" id="WP_067642816.1">
    <property type="nucleotide sequence ID" value="NZ_CP015249.1"/>
</dbReference>
<feature type="domain" description="KANL3/Tex30 alpha/beta hydrolase-like" evidence="1">
    <location>
        <begin position="55"/>
        <end position="205"/>
    </location>
</feature>
<keyword evidence="3" id="KW-1185">Reference proteome</keyword>
<dbReference type="InterPro" id="IPR046879">
    <property type="entry name" value="KANL3/Tex30_Abhydrolase"/>
</dbReference>